<dbReference type="GO" id="GO:0009395">
    <property type="term" value="P:phospholipid catabolic process"/>
    <property type="evidence" value="ECO:0007669"/>
    <property type="project" value="TreeGrafter"/>
</dbReference>
<keyword evidence="1" id="KW-0677">Repeat</keyword>
<evidence type="ECO:0000256" key="2">
    <source>
        <dbReference type="ARBA" id="ARBA00023098"/>
    </source>
</evidence>
<gene>
    <name evidence="3" type="ORF">IM811_012373</name>
</gene>
<evidence type="ECO:0000313" key="4">
    <source>
        <dbReference type="Proteomes" id="UP000616885"/>
    </source>
</evidence>
<name>A0A8H7NDI9_BIOOC</name>
<dbReference type="GO" id="GO:0004630">
    <property type="term" value="F:phospholipase D activity"/>
    <property type="evidence" value="ECO:0007669"/>
    <property type="project" value="TreeGrafter"/>
</dbReference>
<comment type="caution">
    <text evidence="3">The sequence shown here is derived from an EMBL/GenBank/DDBJ whole genome shotgun (WGS) entry which is preliminary data.</text>
</comment>
<dbReference type="EMBL" id="JADCTT010000004">
    <property type="protein sequence ID" value="KAF9753615.1"/>
    <property type="molecule type" value="Genomic_DNA"/>
</dbReference>
<accession>A0A8H7NDI9</accession>
<dbReference type="SUPFAM" id="SSF56024">
    <property type="entry name" value="Phospholipase D/nuclease"/>
    <property type="match status" value="1"/>
</dbReference>
<evidence type="ECO:0000256" key="1">
    <source>
        <dbReference type="ARBA" id="ARBA00022737"/>
    </source>
</evidence>
<proteinExistence type="predicted"/>
<keyword evidence="2" id="KW-0443">Lipid metabolism</keyword>
<organism evidence="3 4">
    <name type="scientific">Bionectria ochroleuca</name>
    <name type="common">Gliocladium roseum</name>
    <dbReference type="NCBI Taxonomy" id="29856"/>
    <lineage>
        <taxon>Eukaryota</taxon>
        <taxon>Fungi</taxon>
        <taxon>Dikarya</taxon>
        <taxon>Ascomycota</taxon>
        <taxon>Pezizomycotina</taxon>
        <taxon>Sordariomycetes</taxon>
        <taxon>Hypocreomycetidae</taxon>
        <taxon>Hypocreales</taxon>
        <taxon>Bionectriaceae</taxon>
        <taxon>Clonostachys</taxon>
    </lineage>
</organism>
<dbReference type="AlphaFoldDB" id="A0A8H7NDI9"/>
<evidence type="ECO:0000313" key="3">
    <source>
        <dbReference type="EMBL" id="KAF9753615.1"/>
    </source>
</evidence>
<sequence>MTQQKASDGGKVSNLIDDLKEKFSDTKLHDAKIALVHKKHQIGKLGNLFNPNHRHDEEHEQRCDDKRTKICESNRFKSFFPERDGNLIKWYVDGRDYFWAVSVALEQAKESIYIADWWLSPELFLRRPHSITGTTGWISSSREKPRKESRSL</sequence>
<reference evidence="3" key="1">
    <citation type="submission" date="2020-10" db="EMBL/GenBank/DDBJ databases">
        <title>High-Quality Genome Resource of Clonostachys rosea strain S41 by Oxford Nanopore Long-Read Sequencing.</title>
        <authorList>
            <person name="Wang H."/>
        </authorList>
    </citation>
    <scope>NUCLEOTIDE SEQUENCE</scope>
    <source>
        <strain evidence="3">S41</strain>
    </source>
</reference>
<dbReference type="InterPro" id="IPR015679">
    <property type="entry name" value="PLipase_D_fam"/>
</dbReference>
<dbReference type="Proteomes" id="UP000616885">
    <property type="component" value="Unassembled WGS sequence"/>
</dbReference>
<dbReference type="PANTHER" id="PTHR18896">
    <property type="entry name" value="PHOSPHOLIPASE D"/>
    <property type="match status" value="1"/>
</dbReference>
<dbReference type="PANTHER" id="PTHR18896:SF128">
    <property type="entry name" value="PHOSPHOLIPASE"/>
    <property type="match status" value="1"/>
</dbReference>
<protein>
    <submittedName>
        <fullName evidence="3">Uncharacterized protein</fullName>
    </submittedName>
</protein>